<keyword evidence="5" id="KW-1185">Reference proteome</keyword>
<organism evidence="4 5">
    <name type="scientific">Winogradskyella marina</name>
    <dbReference type="NCBI Taxonomy" id="2785530"/>
    <lineage>
        <taxon>Bacteria</taxon>
        <taxon>Pseudomonadati</taxon>
        <taxon>Bacteroidota</taxon>
        <taxon>Flavobacteriia</taxon>
        <taxon>Flavobacteriales</taxon>
        <taxon>Flavobacteriaceae</taxon>
        <taxon>Winogradskyella</taxon>
    </lineage>
</organism>
<sequence>MTHRAVKTYSIGFKLTYYTSRMSTGGMGYFYILLLFVLCGRSYVYSQNTPNEIAELLERSKTLAQTQIDSSFLYVNKVLKIATTLENDTLLAQGRLQKSGLYILKNDFSKSEALLHNMIAGPLSNRFKGLALHNLATIQYYEQNFEAALSLFMQAAELLEQTANSQKLVSTYSNIGTINATLKNFKNAQIYFERALELSDFNTGIKLQVLVNLSSVYYSKKEYSKYLKHLFEAEELALELQATKVLATIYTNLSLYYSTEVKDYVKAIYYGEKALGLKKASNKINTLSKTYNNIGYAYLKKKEFSTAIRYLDSALVGAEINLKPHIYNSLKASYQGLQKNEKALYYADLKDEIKDSIVEAHQKEKVAELTEKYESEKKAQRITVLDTENKLQALTIAQQHNLLLALGLFAILIAVLGYFGFKNYKMKQQLDKVLLQQRLRKTQLNPHFLFNALQSIQNFIQQNDKEKSKTYLTSYAKLIRLVLEKSDEDFISVEDDKIALESYLNLQLLNYNKAFTYSIDVADSVTEDFDLLPTLITQPFVENAILHGLNANHEGHIAVAYYKKESVLYVSISDNGKGFEVKEDEAKRLHKSMSMAIIREQLKNLNRSSKGFKGTISVTSDTQGTKVILSFKTIEM</sequence>
<dbReference type="InterPro" id="IPR019734">
    <property type="entry name" value="TPR_rpt"/>
</dbReference>
<dbReference type="SUPFAM" id="SSF48452">
    <property type="entry name" value="TPR-like"/>
    <property type="match status" value="2"/>
</dbReference>
<keyword evidence="2" id="KW-0472">Membrane</keyword>
<dbReference type="InterPro" id="IPR036890">
    <property type="entry name" value="HATPase_C_sf"/>
</dbReference>
<gene>
    <name evidence="4" type="ORF">ITJ86_08980</name>
</gene>
<comment type="caution">
    <text evidence="4">The sequence shown here is derived from an EMBL/GenBank/DDBJ whole genome shotgun (WGS) entry which is preliminary data.</text>
</comment>
<dbReference type="InterPro" id="IPR011990">
    <property type="entry name" value="TPR-like_helical_dom_sf"/>
</dbReference>
<evidence type="ECO:0000259" key="3">
    <source>
        <dbReference type="Pfam" id="PF06580"/>
    </source>
</evidence>
<dbReference type="Gene3D" id="1.25.40.10">
    <property type="entry name" value="Tetratricopeptide repeat domain"/>
    <property type="match status" value="2"/>
</dbReference>
<dbReference type="PROSITE" id="PS50005">
    <property type="entry name" value="TPR"/>
    <property type="match status" value="2"/>
</dbReference>
<feature type="domain" description="Signal transduction histidine kinase internal region" evidence="3">
    <location>
        <begin position="439"/>
        <end position="513"/>
    </location>
</feature>
<dbReference type="PANTHER" id="PTHR34220">
    <property type="entry name" value="SENSOR HISTIDINE KINASE YPDA"/>
    <property type="match status" value="1"/>
</dbReference>
<proteinExistence type="predicted"/>
<dbReference type="SMART" id="SM00028">
    <property type="entry name" value="TPR"/>
    <property type="match status" value="3"/>
</dbReference>
<evidence type="ECO:0000313" key="5">
    <source>
        <dbReference type="Proteomes" id="UP000611215"/>
    </source>
</evidence>
<keyword evidence="2" id="KW-1133">Transmembrane helix</keyword>
<dbReference type="SUPFAM" id="SSF55874">
    <property type="entry name" value="ATPase domain of HSP90 chaperone/DNA topoisomerase II/histidine kinase"/>
    <property type="match status" value="1"/>
</dbReference>
<dbReference type="PANTHER" id="PTHR34220:SF7">
    <property type="entry name" value="SENSOR HISTIDINE KINASE YPDA"/>
    <property type="match status" value="1"/>
</dbReference>
<evidence type="ECO:0000256" key="1">
    <source>
        <dbReference type="PROSITE-ProRule" id="PRU00339"/>
    </source>
</evidence>
<keyword evidence="2" id="KW-0812">Transmembrane</keyword>
<name>A0ABS0EKF4_9FLAO</name>
<feature type="repeat" description="TPR" evidence="1">
    <location>
        <begin position="288"/>
        <end position="321"/>
    </location>
</feature>
<evidence type="ECO:0000313" key="4">
    <source>
        <dbReference type="EMBL" id="MBF8150027.1"/>
    </source>
</evidence>
<feature type="transmembrane region" description="Helical" evidence="2">
    <location>
        <begin position="402"/>
        <end position="421"/>
    </location>
</feature>
<accession>A0ABS0EKF4</accession>
<dbReference type="Pfam" id="PF13181">
    <property type="entry name" value="TPR_8"/>
    <property type="match status" value="1"/>
</dbReference>
<protein>
    <submittedName>
        <fullName evidence="4">Tetratricopeptide repeat protein</fullName>
    </submittedName>
</protein>
<dbReference type="Gene3D" id="3.30.565.10">
    <property type="entry name" value="Histidine kinase-like ATPase, C-terminal domain"/>
    <property type="match status" value="1"/>
</dbReference>
<dbReference type="Proteomes" id="UP000611215">
    <property type="component" value="Unassembled WGS sequence"/>
</dbReference>
<dbReference type="Pfam" id="PF06580">
    <property type="entry name" value="His_kinase"/>
    <property type="match status" value="1"/>
</dbReference>
<dbReference type="RefSeq" id="WP_195871299.1">
    <property type="nucleotide sequence ID" value="NZ_JADOET010000006.1"/>
</dbReference>
<feature type="transmembrane region" description="Helical" evidence="2">
    <location>
        <begin position="28"/>
        <end position="45"/>
    </location>
</feature>
<keyword evidence="1" id="KW-0802">TPR repeat</keyword>
<dbReference type="InterPro" id="IPR010559">
    <property type="entry name" value="Sig_transdc_His_kin_internal"/>
</dbReference>
<dbReference type="Pfam" id="PF13424">
    <property type="entry name" value="TPR_12"/>
    <property type="match status" value="1"/>
</dbReference>
<reference evidence="4 5" key="1">
    <citation type="submission" date="2020-11" db="EMBL/GenBank/DDBJ databases">
        <title>Winogradskyella marina sp. nov., isolated from marine sediment.</title>
        <authorList>
            <person name="Bo J."/>
            <person name="Wang S."/>
            <person name="Song X."/>
            <person name="Du Z."/>
        </authorList>
    </citation>
    <scope>NUCLEOTIDE SEQUENCE [LARGE SCALE GENOMIC DNA]</scope>
    <source>
        <strain evidence="4 5">F6397</strain>
    </source>
</reference>
<evidence type="ECO:0000256" key="2">
    <source>
        <dbReference type="SAM" id="Phobius"/>
    </source>
</evidence>
<dbReference type="EMBL" id="JADOET010000006">
    <property type="protein sequence ID" value="MBF8150027.1"/>
    <property type="molecule type" value="Genomic_DNA"/>
</dbReference>
<dbReference type="InterPro" id="IPR050640">
    <property type="entry name" value="Bact_2-comp_sensor_kinase"/>
</dbReference>
<feature type="repeat" description="TPR" evidence="1">
    <location>
        <begin position="169"/>
        <end position="202"/>
    </location>
</feature>